<dbReference type="EMBL" id="CACRZD030000018">
    <property type="protein sequence ID" value="CAA6673663.1"/>
    <property type="molecule type" value="Genomic_DNA"/>
</dbReference>
<organism evidence="1">
    <name type="scientific">Spirodela intermedia</name>
    <name type="common">Intermediate duckweed</name>
    <dbReference type="NCBI Taxonomy" id="51605"/>
    <lineage>
        <taxon>Eukaryota</taxon>
        <taxon>Viridiplantae</taxon>
        <taxon>Streptophyta</taxon>
        <taxon>Embryophyta</taxon>
        <taxon>Tracheophyta</taxon>
        <taxon>Spermatophyta</taxon>
        <taxon>Magnoliopsida</taxon>
        <taxon>Liliopsida</taxon>
        <taxon>Araceae</taxon>
        <taxon>Lemnoideae</taxon>
        <taxon>Spirodela</taxon>
    </lineage>
</organism>
<evidence type="ECO:0000313" key="1">
    <source>
        <dbReference type="EMBL" id="CAA2634679.1"/>
    </source>
</evidence>
<accession>A0A7I8JVJ8</accession>
<reference evidence="1 2" key="1">
    <citation type="submission" date="2019-12" db="EMBL/GenBank/DDBJ databases">
        <authorList>
            <person name="Scholz U."/>
            <person name="Mascher M."/>
            <person name="Fiebig A."/>
        </authorList>
    </citation>
    <scope>NUCLEOTIDE SEQUENCE</scope>
</reference>
<evidence type="ECO:0000313" key="2">
    <source>
        <dbReference type="Proteomes" id="UP001189122"/>
    </source>
</evidence>
<dbReference type="SUPFAM" id="SSF47699">
    <property type="entry name" value="Bifunctional inhibitor/lipid-transfer protein/seed storage 2S albumin"/>
    <property type="match status" value="1"/>
</dbReference>
<sequence length="139" mass="14648">MSQAPYSCPLFLKLEPIPPHILTSSPSGAMATKTQAMAAFLLLNLMFCPFASGQLPLTCLLLLPKLSSCGTLVVLIRLGVTGILRTITTTQCCSLFTTTTSAQAIQCLCLETKLGLLTVGDVSTILTTCSQTVPNPLCP</sequence>
<dbReference type="Proteomes" id="UP001189122">
    <property type="component" value="Unassembled WGS sequence"/>
</dbReference>
<name>A0A7I8JVJ8_SPIIN</name>
<dbReference type="AlphaFoldDB" id="A0A7I8JVJ8"/>
<gene>
    <name evidence="1" type="ORF">SI7747_18020080</name>
</gene>
<dbReference type="InterPro" id="IPR036312">
    <property type="entry name" value="Bifun_inhib/LTP/seed_sf"/>
</dbReference>
<dbReference type="EMBL" id="LR743605">
    <property type="protein sequence ID" value="CAA2634679.1"/>
    <property type="molecule type" value="Genomic_DNA"/>
</dbReference>
<proteinExistence type="predicted"/>
<protein>
    <submittedName>
        <fullName evidence="1">Uncharacterized protein</fullName>
    </submittedName>
</protein>
<keyword evidence="2" id="KW-1185">Reference proteome</keyword>